<dbReference type="EMBL" id="UZAM01008144">
    <property type="protein sequence ID" value="VDP03459.1"/>
    <property type="molecule type" value="Genomic_DNA"/>
</dbReference>
<dbReference type="AlphaFoldDB" id="A0A183IKI3"/>
<dbReference type="Proteomes" id="UP000270296">
    <property type="component" value="Unassembled WGS sequence"/>
</dbReference>
<dbReference type="WBParaSite" id="SBAD_0000431001-mRNA-1">
    <property type="protein sequence ID" value="SBAD_0000431001-mRNA-1"/>
    <property type="gene ID" value="SBAD_0000431001"/>
</dbReference>
<accession>A0A183IKI3</accession>
<evidence type="ECO:0000313" key="4">
    <source>
        <dbReference type="WBParaSite" id="SBAD_0000431001-mRNA-1"/>
    </source>
</evidence>
<sequence>MVYRLAFHSMSFCCFSNPVVFTVVASILAAAKYPYSTCRGLAGKRAEKRKKLLANPRCGCTSLKKNRSLHVLNFTINVCKEEAFPVVIDEQLVANQERNWRPSSGISDITRKGRGGAASCGRDESQRFDQNGD</sequence>
<organism evidence="4">
    <name type="scientific">Soboliphyme baturini</name>
    <dbReference type="NCBI Taxonomy" id="241478"/>
    <lineage>
        <taxon>Eukaryota</taxon>
        <taxon>Metazoa</taxon>
        <taxon>Ecdysozoa</taxon>
        <taxon>Nematoda</taxon>
        <taxon>Enoplea</taxon>
        <taxon>Dorylaimia</taxon>
        <taxon>Dioctophymatida</taxon>
        <taxon>Dioctophymatoidea</taxon>
        <taxon>Soboliphymatidae</taxon>
        <taxon>Soboliphyme</taxon>
    </lineage>
</organism>
<evidence type="ECO:0000313" key="3">
    <source>
        <dbReference type="Proteomes" id="UP000270296"/>
    </source>
</evidence>
<name>A0A183IKI3_9BILA</name>
<gene>
    <name evidence="2" type="ORF">SBAD_LOCUS4129</name>
</gene>
<proteinExistence type="predicted"/>
<protein>
    <submittedName>
        <fullName evidence="4">Secreted protein</fullName>
    </submittedName>
</protein>
<feature type="region of interest" description="Disordered" evidence="1">
    <location>
        <begin position="99"/>
        <end position="133"/>
    </location>
</feature>
<evidence type="ECO:0000256" key="1">
    <source>
        <dbReference type="SAM" id="MobiDB-lite"/>
    </source>
</evidence>
<keyword evidence="3" id="KW-1185">Reference proteome</keyword>
<reference evidence="4" key="1">
    <citation type="submission" date="2016-06" db="UniProtKB">
        <authorList>
            <consortium name="WormBaseParasite"/>
        </authorList>
    </citation>
    <scope>IDENTIFICATION</scope>
</reference>
<reference evidence="2 3" key="2">
    <citation type="submission" date="2018-11" db="EMBL/GenBank/DDBJ databases">
        <authorList>
            <consortium name="Pathogen Informatics"/>
        </authorList>
    </citation>
    <scope>NUCLEOTIDE SEQUENCE [LARGE SCALE GENOMIC DNA]</scope>
</reference>
<evidence type="ECO:0000313" key="2">
    <source>
        <dbReference type="EMBL" id="VDP03459.1"/>
    </source>
</evidence>